<dbReference type="eggNOG" id="ENOG5030URD">
    <property type="taxonomic scope" value="Bacteria"/>
</dbReference>
<reference evidence="1 2" key="1">
    <citation type="submission" date="2014-04" db="EMBL/GenBank/DDBJ databases">
        <title>Aquimarina sp. 22II-S11-z7 Genome Sequencing.</title>
        <authorList>
            <person name="Lai Q."/>
        </authorList>
    </citation>
    <scope>NUCLEOTIDE SEQUENCE [LARGE SCALE GENOMIC DNA]</scope>
    <source>
        <strain evidence="1 2">22II-S11-z7</strain>
    </source>
</reference>
<gene>
    <name evidence="1" type="ORF">ATO12_19890</name>
</gene>
<keyword evidence="2" id="KW-1185">Reference proteome</keyword>
<protein>
    <submittedName>
        <fullName evidence="1">Uncharacterized protein</fullName>
    </submittedName>
</protein>
<comment type="caution">
    <text evidence="1">The sequence shown here is derived from an EMBL/GenBank/DDBJ whole genome shotgun (WGS) entry which is preliminary data.</text>
</comment>
<dbReference type="OrthoDB" id="1160879at2"/>
<evidence type="ECO:0000313" key="2">
    <source>
        <dbReference type="Proteomes" id="UP000023541"/>
    </source>
</evidence>
<accession>A0A023BTF3</accession>
<proteinExistence type="predicted"/>
<organism evidence="1 2">
    <name type="scientific">Aquimarina atlantica</name>
    <dbReference type="NCBI Taxonomy" id="1317122"/>
    <lineage>
        <taxon>Bacteria</taxon>
        <taxon>Pseudomonadati</taxon>
        <taxon>Bacteroidota</taxon>
        <taxon>Flavobacteriia</taxon>
        <taxon>Flavobacteriales</taxon>
        <taxon>Flavobacteriaceae</taxon>
        <taxon>Aquimarina</taxon>
    </lineage>
</organism>
<sequence length="226" mass="26043">MKNLFILFLIISNTVMIGQETFGGGASDPGGNTAIGPFSSTIMVQQKARNTTIKGHQYFEENNEMATIYVNKKQVRQCLVRYNAFNGELEYVDDNKRFNMLKVENLEVALKKYSYKLYEYEGDRQFFVVYNKGAFSLGMKALKKIKQGKEAVTSYDASTPSKYVENNKYFIIDNEKGEVKKVKLKKKDILKVLDKKEELEKFASSKKLSFKKEKDVIKIINYYSSL</sequence>
<dbReference type="RefSeq" id="WP_034243153.1">
    <property type="nucleotide sequence ID" value="NZ_AQRA01000006.1"/>
</dbReference>
<dbReference type="EMBL" id="AQRA01000006">
    <property type="protein sequence ID" value="EZH73265.1"/>
    <property type="molecule type" value="Genomic_DNA"/>
</dbReference>
<dbReference type="Proteomes" id="UP000023541">
    <property type="component" value="Unassembled WGS sequence"/>
</dbReference>
<dbReference type="AlphaFoldDB" id="A0A023BTF3"/>
<dbReference type="STRING" id="1317122.ATO12_19890"/>
<evidence type="ECO:0000313" key="1">
    <source>
        <dbReference type="EMBL" id="EZH73265.1"/>
    </source>
</evidence>
<name>A0A023BTF3_9FLAO</name>